<name>A0ABN0JFT8_9GAMM</name>
<gene>
    <name evidence="1" type="ORF">F993_01382</name>
</gene>
<dbReference type="EMBL" id="APOI01000014">
    <property type="protein sequence ID" value="ENU24066.1"/>
    <property type="molecule type" value="Genomic_DNA"/>
</dbReference>
<comment type="caution">
    <text evidence="1">The sequence shown here is derived from an EMBL/GenBank/DDBJ whole genome shotgun (WGS) entry which is preliminary data.</text>
</comment>
<sequence>MELNLENFPTVEITHQHQGSLIDFIEQLDQLLQKQKAFVLVRHLQSKFNEPSPAQEQWKQAIQWIKAHTQALSIVKGWIEITEMEIEESDLLRDQKVWKIPFYKTDSFDEALHMSKSLLSVSVGCRATI</sequence>
<accession>A0ABN0JFT8</accession>
<dbReference type="RefSeq" id="WP_004653501.1">
    <property type="nucleotide sequence ID" value="NZ_KB849179.1"/>
</dbReference>
<protein>
    <submittedName>
        <fullName evidence="1">Uncharacterized protein</fullName>
    </submittedName>
</protein>
<proteinExistence type="predicted"/>
<evidence type="ECO:0000313" key="2">
    <source>
        <dbReference type="Proteomes" id="UP000013034"/>
    </source>
</evidence>
<organism evidence="1 2">
    <name type="scientific">Acinetobacter proteolyticus</name>
    <dbReference type="NCBI Taxonomy" id="1776741"/>
    <lineage>
        <taxon>Bacteria</taxon>
        <taxon>Pseudomonadati</taxon>
        <taxon>Pseudomonadota</taxon>
        <taxon>Gammaproteobacteria</taxon>
        <taxon>Moraxellales</taxon>
        <taxon>Moraxellaceae</taxon>
        <taxon>Acinetobacter</taxon>
    </lineage>
</organism>
<dbReference type="Proteomes" id="UP000013034">
    <property type="component" value="Unassembled WGS sequence"/>
</dbReference>
<keyword evidence="2" id="KW-1185">Reference proteome</keyword>
<evidence type="ECO:0000313" key="1">
    <source>
        <dbReference type="EMBL" id="ENU24066.1"/>
    </source>
</evidence>
<reference evidence="1 2" key="1">
    <citation type="submission" date="2013-02" db="EMBL/GenBank/DDBJ databases">
        <title>The Genome Sequence of Acinetobacter sp. NIPH 809.</title>
        <authorList>
            <consortium name="The Broad Institute Genome Sequencing Platform"/>
            <consortium name="The Broad Institute Genome Sequencing Center for Infectious Disease"/>
            <person name="Cerqueira G."/>
            <person name="Feldgarden M."/>
            <person name="Courvalin P."/>
            <person name="Perichon B."/>
            <person name="Grillot-Courvalin C."/>
            <person name="Clermont D."/>
            <person name="Rocha E."/>
            <person name="Yoon E.-J."/>
            <person name="Nemec A."/>
            <person name="Walker B."/>
            <person name="Young S.K."/>
            <person name="Zeng Q."/>
            <person name="Gargeya S."/>
            <person name="Fitzgerald M."/>
            <person name="Haas B."/>
            <person name="Abouelleil A."/>
            <person name="Alvarado L."/>
            <person name="Arachchi H.M."/>
            <person name="Berlin A.M."/>
            <person name="Chapman S.B."/>
            <person name="Dewar J."/>
            <person name="Goldberg J."/>
            <person name="Griggs A."/>
            <person name="Gujja S."/>
            <person name="Hansen M."/>
            <person name="Howarth C."/>
            <person name="Imamovic A."/>
            <person name="Larimer J."/>
            <person name="McCowan C."/>
            <person name="Murphy C."/>
            <person name="Neiman D."/>
            <person name="Pearson M."/>
            <person name="Priest M."/>
            <person name="Roberts A."/>
            <person name="Saif S."/>
            <person name="Shea T."/>
            <person name="Sisk P."/>
            <person name="Sykes S."/>
            <person name="Wortman J."/>
            <person name="Nusbaum C."/>
            <person name="Birren B."/>
        </authorList>
    </citation>
    <scope>NUCLEOTIDE SEQUENCE [LARGE SCALE GENOMIC DNA]</scope>
    <source>
        <strain evidence="1 2">NIPH 809</strain>
    </source>
</reference>